<sequence length="86" mass="9742">MQNSEFKQTFPTSRTLPSTLRQNDLNPFVHRPNHSFPPSPCLKDSFPFQTSNGNYLQINGGGKHGGRCVYFRPVSRKSQSESIDVE</sequence>
<keyword evidence="3" id="KW-1185">Reference proteome</keyword>
<evidence type="ECO:0000256" key="1">
    <source>
        <dbReference type="SAM" id="MobiDB-lite"/>
    </source>
</evidence>
<organism evidence="2 3">
    <name type="scientific">Nephila pilipes</name>
    <name type="common">Giant wood spider</name>
    <name type="synonym">Nephila maculata</name>
    <dbReference type="NCBI Taxonomy" id="299642"/>
    <lineage>
        <taxon>Eukaryota</taxon>
        <taxon>Metazoa</taxon>
        <taxon>Ecdysozoa</taxon>
        <taxon>Arthropoda</taxon>
        <taxon>Chelicerata</taxon>
        <taxon>Arachnida</taxon>
        <taxon>Araneae</taxon>
        <taxon>Araneomorphae</taxon>
        <taxon>Entelegynae</taxon>
        <taxon>Araneoidea</taxon>
        <taxon>Nephilidae</taxon>
        <taxon>Nephila</taxon>
    </lineage>
</organism>
<gene>
    <name evidence="2" type="ORF">NPIL_654441</name>
</gene>
<name>A0A8X6U5I5_NEPPI</name>
<proteinExistence type="predicted"/>
<dbReference type="Proteomes" id="UP000887013">
    <property type="component" value="Unassembled WGS sequence"/>
</dbReference>
<feature type="region of interest" description="Disordered" evidence="1">
    <location>
        <begin position="1"/>
        <end position="25"/>
    </location>
</feature>
<dbReference type="EMBL" id="BMAW01023433">
    <property type="protein sequence ID" value="GFT82722.1"/>
    <property type="molecule type" value="Genomic_DNA"/>
</dbReference>
<reference evidence="2" key="1">
    <citation type="submission" date="2020-08" db="EMBL/GenBank/DDBJ databases">
        <title>Multicomponent nature underlies the extraordinary mechanical properties of spider dragline silk.</title>
        <authorList>
            <person name="Kono N."/>
            <person name="Nakamura H."/>
            <person name="Mori M."/>
            <person name="Yoshida Y."/>
            <person name="Ohtoshi R."/>
            <person name="Malay A.D."/>
            <person name="Moran D.A.P."/>
            <person name="Tomita M."/>
            <person name="Numata K."/>
            <person name="Arakawa K."/>
        </authorList>
    </citation>
    <scope>NUCLEOTIDE SEQUENCE</scope>
</reference>
<evidence type="ECO:0000313" key="2">
    <source>
        <dbReference type="EMBL" id="GFT82722.1"/>
    </source>
</evidence>
<protein>
    <submittedName>
        <fullName evidence="2">Uncharacterized protein</fullName>
    </submittedName>
</protein>
<comment type="caution">
    <text evidence="2">The sequence shown here is derived from an EMBL/GenBank/DDBJ whole genome shotgun (WGS) entry which is preliminary data.</text>
</comment>
<accession>A0A8X6U5I5</accession>
<evidence type="ECO:0000313" key="3">
    <source>
        <dbReference type="Proteomes" id="UP000887013"/>
    </source>
</evidence>
<dbReference type="AlphaFoldDB" id="A0A8X6U5I5"/>